<dbReference type="EMBL" id="JTDF01021155">
    <property type="protein sequence ID" value="KAF8562217.1"/>
    <property type="molecule type" value="Genomic_DNA"/>
</dbReference>
<dbReference type="InterPro" id="IPR038185">
    <property type="entry name" value="MyTH4_dom_sf"/>
</dbReference>
<reference evidence="1 2" key="1">
    <citation type="submission" date="2019-07" db="EMBL/GenBank/DDBJ databases">
        <title>Annotation for the trematode Paragonimus westermani.</title>
        <authorList>
            <person name="Choi Y.-J."/>
        </authorList>
    </citation>
    <scope>NUCLEOTIDE SEQUENCE [LARGE SCALE GENOMIC DNA]</scope>
    <source>
        <strain evidence="1">180907_Pwestermani</strain>
    </source>
</reference>
<dbReference type="Proteomes" id="UP000699462">
    <property type="component" value="Unassembled WGS sequence"/>
</dbReference>
<accession>A0A8T0D6I1</accession>
<dbReference type="Gene3D" id="1.25.40.530">
    <property type="entry name" value="MyTH4 domain"/>
    <property type="match status" value="1"/>
</dbReference>
<comment type="caution">
    <text evidence="1">The sequence shown here is derived from an EMBL/GenBank/DDBJ whole genome shotgun (WGS) entry which is preliminary data.</text>
</comment>
<proteinExistence type="predicted"/>
<sequence>MFHDLNQRHWLAKHRVTKPRGSIRRLLQSHYANGWQTYGRPVWDAQPLVYLVNTGRTTKNFGYRLAPRHRPILLTQATDSQRAACVAASKLLLRLVHLPEQPIMEQFLMGSYLYQLALTHKSLQKELLVQMLSQTVGWPYDSARLQDSDKEDEESLFVTPEYASRNQPEMYSIAGGMLQGVIRDVNPIDTIDLKRRAYRRSWMHIAGILTCGRLSGSLKPIVVRFLRQHGPHRSIPICEDRLVLAPSIPRLYPPCLLEWRVNYTGNNMGISLAFPDGLVSVIHVGCFTKAETLAGVAMALRTRAVQALTGWTVAFYTPDAILDIPGYTYVMDVFTSFELPPEWSTLNNIRPDRVFPTYPSCHNGDGEFLRRTPTPTVDSRP</sequence>
<keyword evidence="2" id="KW-1185">Reference proteome</keyword>
<dbReference type="AlphaFoldDB" id="A0A8T0D6I1"/>
<gene>
    <name evidence="1" type="ORF">P879_07610</name>
</gene>
<evidence type="ECO:0000313" key="2">
    <source>
        <dbReference type="Proteomes" id="UP000699462"/>
    </source>
</evidence>
<dbReference type="OrthoDB" id="6271096at2759"/>
<evidence type="ECO:0000313" key="1">
    <source>
        <dbReference type="EMBL" id="KAF8562217.1"/>
    </source>
</evidence>
<protein>
    <submittedName>
        <fullName evidence="1">Uncharacterized protein</fullName>
    </submittedName>
</protein>
<organism evidence="1 2">
    <name type="scientific">Paragonimus westermani</name>
    <dbReference type="NCBI Taxonomy" id="34504"/>
    <lineage>
        <taxon>Eukaryota</taxon>
        <taxon>Metazoa</taxon>
        <taxon>Spiralia</taxon>
        <taxon>Lophotrochozoa</taxon>
        <taxon>Platyhelminthes</taxon>
        <taxon>Trematoda</taxon>
        <taxon>Digenea</taxon>
        <taxon>Plagiorchiida</taxon>
        <taxon>Troglotremata</taxon>
        <taxon>Troglotrematidae</taxon>
        <taxon>Paragonimus</taxon>
    </lineage>
</organism>
<name>A0A8T0D6I1_9TREM</name>